<keyword evidence="5 6" id="KW-0472">Membrane</keyword>
<reference evidence="8 9" key="1">
    <citation type="submission" date="2024-05" db="EMBL/GenBank/DDBJ databases">
        <authorList>
            <person name="Wallberg A."/>
        </authorList>
    </citation>
    <scope>NUCLEOTIDE SEQUENCE [LARGE SCALE GENOMIC DNA]</scope>
</reference>
<dbReference type="PANTHER" id="PTHR23506">
    <property type="entry name" value="GH10249P"/>
    <property type="match status" value="1"/>
</dbReference>
<accession>A0AAV2RMJ9</accession>
<gene>
    <name evidence="8" type="ORF">MNOR_LOCUS25558</name>
</gene>
<keyword evidence="2" id="KW-0813">Transport</keyword>
<sequence length="463" mass="50168">MGHFTYKQWTILAILYVSIVCVFIPVGLMQPFYPVLAMSKGATPVEFGLVFGVFRLTMCLGSPLLGKFIKNTGPRFMFAAGVMLVGGCCILMGVINYIADILVFLGESYAVQAVAGLGTVMTAISATTIVTKEFPEDMGAVFGGTEIAVGLAQVLGSLMGGILLEYQGFTMPFVLFGSIILLISVMDIFLLPEQSDKTVVTPEGSNQVTIISVLRLPCIIIFITALVSVCLAFGFFIVTYEIHLEPLNLTTFQVSAMFALNSVMFCISSWFAGWVSDKFLSPLTVSLGGAVLTLISFLLLGPAPFLPILRSLPLEVIANILFGIGNGTQVVATFTGMGRGIVTSGLPNNLATHGLVCGIWNCCFSLGCFIGFTLGGWLLQIMGYQWACVLLVGMEFLVVTNLCFFWYSRSYHSRERTCSETKELIQSPAQRSTQAINIEQTFTHSISMGYGITYGSYQTFSIK</sequence>
<dbReference type="Pfam" id="PF07690">
    <property type="entry name" value="MFS_1"/>
    <property type="match status" value="1"/>
</dbReference>
<dbReference type="InterPro" id="IPR011701">
    <property type="entry name" value="MFS"/>
</dbReference>
<dbReference type="AlphaFoldDB" id="A0AAV2RMJ9"/>
<name>A0AAV2RMJ9_MEGNR</name>
<dbReference type="Gene3D" id="1.20.1250.20">
    <property type="entry name" value="MFS general substrate transporter like domains"/>
    <property type="match status" value="2"/>
</dbReference>
<feature type="transmembrane region" description="Helical" evidence="6">
    <location>
        <begin position="169"/>
        <end position="192"/>
    </location>
</feature>
<keyword evidence="3 6" id="KW-0812">Transmembrane</keyword>
<feature type="transmembrane region" description="Helical" evidence="6">
    <location>
        <begin position="142"/>
        <end position="163"/>
    </location>
</feature>
<comment type="subcellular location">
    <subcellularLocation>
        <location evidence="1">Membrane</location>
        <topology evidence="1">Multi-pass membrane protein</topology>
    </subcellularLocation>
</comment>
<evidence type="ECO:0000256" key="6">
    <source>
        <dbReference type="SAM" id="Phobius"/>
    </source>
</evidence>
<feature type="transmembrane region" description="Helical" evidence="6">
    <location>
        <begin position="384"/>
        <end position="407"/>
    </location>
</feature>
<dbReference type="EMBL" id="CAXKWB010024554">
    <property type="protein sequence ID" value="CAL4126376.1"/>
    <property type="molecule type" value="Genomic_DNA"/>
</dbReference>
<feature type="transmembrane region" description="Helical" evidence="6">
    <location>
        <begin position="354"/>
        <end position="378"/>
    </location>
</feature>
<feature type="transmembrane region" description="Helical" evidence="6">
    <location>
        <begin position="213"/>
        <end position="240"/>
    </location>
</feature>
<dbReference type="InterPro" id="IPR036259">
    <property type="entry name" value="MFS_trans_sf"/>
</dbReference>
<feature type="transmembrane region" description="Helical" evidence="6">
    <location>
        <begin position="45"/>
        <end position="65"/>
    </location>
</feature>
<evidence type="ECO:0000313" key="8">
    <source>
        <dbReference type="EMBL" id="CAL4126376.1"/>
    </source>
</evidence>
<dbReference type="InterPro" id="IPR020846">
    <property type="entry name" value="MFS_dom"/>
</dbReference>
<protein>
    <recommendedName>
        <fullName evidence="7">Major facilitator superfamily (MFS) profile domain-containing protein</fullName>
    </recommendedName>
</protein>
<comment type="caution">
    <text evidence="8">The sequence shown here is derived from an EMBL/GenBank/DDBJ whole genome shotgun (WGS) entry which is preliminary data.</text>
</comment>
<proteinExistence type="predicted"/>
<feature type="transmembrane region" description="Helical" evidence="6">
    <location>
        <begin position="77"/>
        <end position="98"/>
    </location>
</feature>
<evidence type="ECO:0000313" key="9">
    <source>
        <dbReference type="Proteomes" id="UP001497623"/>
    </source>
</evidence>
<evidence type="ECO:0000256" key="5">
    <source>
        <dbReference type="ARBA" id="ARBA00023136"/>
    </source>
</evidence>
<dbReference type="InterPro" id="IPR050930">
    <property type="entry name" value="MFS_Vesicular_Transporter"/>
</dbReference>
<feature type="transmembrane region" description="Helical" evidence="6">
    <location>
        <begin position="110"/>
        <end position="130"/>
    </location>
</feature>
<feature type="domain" description="Major facilitator superfamily (MFS) profile" evidence="7">
    <location>
        <begin position="11"/>
        <end position="411"/>
    </location>
</feature>
<feature type="transmembrane region" description="Helical" evidence="6">
    <location>
        <begin position="320"/>
        <end position="342"/>
    </location>
</feature>
<keyword evidence="9" id="KW-1185">Reference proteome</keyword>
<keyword evidence="4 6" id="KW-1133">Transmembrane helix</keyword>
<organism evidence="8 9">
    <name type="scientific">Meganyctiphanes norvegica</name>
    <name type="common">Northern krill</name>
    <name type="synonym">Thysanopoda norvegica</name>
    <dbReference type="NCBI Taxonomy" id="48144"/>
    <lineage>
        <taxon>Eukaryota</taxon>
        <taxon>Metazoa</taxon>
        <taxon>Ecdysozoa</taxon>
        <taxon>Arthropoda</taxon>
        <taxon>Crustacea</taxon>
        <taxon>Multicrustacea</taxon>
        <taxon>Malacostraca</taxon>
        <taxon>Eumalacostraca</taxon>
        <taxon>Eucarida</taxon>
        <taxon>Euphausiacea</taxon>
        <taxon>Euphausiidae</taxon>
        <taxon>Meganyctiphanes</taxon>
    </lineage>
</organism>
<evidence type="ECO:0000256" key="4">
    <source>
        <dbReference type="ARBA" id="ARBA00022989"/>
    </source>
</evidence>
<dbReference type="Proteomes" id="UP001497623">
    <property type="component" value="Unassembled WGS sequence"/>
</dbReference>
<dbReference type="GO" id="GO:0016020">
    <property type="term" value="C:membrane"/>
    <property type="evidence" value="ECO:0007669"/>
    <property type="project" value="UniProtKB-SubCell"/>
</dbReference>
<dbReference type="PANTHER" id="PTHR23506:SF26">
    <property type="entry name" value="MFS-TYPE TRANSPORTER SLC18B1"/>
    <property type="match status" value="1"/>
</dbReference>
<feature type="transmembrane region" description="Helical" evidence="6">
    <location>
        <begin position="252"/>
        <end position="272"/>
    </location>
</feature>
<feature type="transmembrane region" description="Helical" evidence="6">
    <location>
        <begin position="279"/>
        <end position="300"/>
    </location>
</feature>
<evidence type="ECO:0000259" key="7">
    <source>
        <dbReference type="PROSITE" id="PS50850"/>
    </source>
</evidence>
<evidence type="ECO:0000256" key="2">
    <source>
        <dbReference type="ARBA" id="ARBA00022448"/>
    </source>
</evidence>
<dbReference type="GO" id="GO:0022857">
    <property type="term" value="F:transmembrane transporter activity"/>
    <property type="evidence" value="ECO:0007669"/>
    <property type="project" value="InterPro"/>
</dbReference>
<feature type="transmembrane region" description="Helical" evidence="6">
    <location>
        <begin position="12"/>
        <end position="33"/>
    </location>
</feature>
<evidence type="ECO:0000256" key="1">
    <source>
        <dbReference type="ARBA" id="ARBA00004141"/>
    </source>
</evidence>
<dbReference type="PROSITE" id="PS50850">
    <property type="entry name" value="MFS"/>
    <property type="match status" value="1"/>
</dbReference>
<dbReference type="SUPFAM" id="SSF103473">
    <property type="entry name" value="MFS general substrate transporter"/>
    <property type="match status" value="1"/>
</dbReference>
<evidence type="ECO:0000256" key="3">
    <source>
        <dbReference type="ARBA" id="ARBA00022692"/>
    </source>
</evidence>